<organism evidence="3 4">
    <name type="scientific">Streptomyces camelliae</name>
    <dbReference type="NCBI Taxonomy" id="3004093"/>
    <lineage>
        <taxon>Bacteria</taxon>
        <taxon>Bacillati</taxon>
        <taxon>Actinomycetota</taxon>
        <taxon>Actinomycetes</taxon>
        <taxon>Kitasatosporales</taxon>
        <taxon>Streptomycetaceae</taxon>
        <taxon>Streptomyces</taxon>
    </lineage>
</organism>
<dbReference type="Proteomes" id="UP001212326">
    <property type="component" value="Chromosome"/>
</dbReference>
<evidence type="ECO:0000259" key="2">
    <source>
        <dbReference type="PROSITE" id="PS51371"/>
    </source>
</evidence>
<dbReference type="SMART" id="SM00116">
    <property type="entry name" value="CBS"/>
    <property type="match status" value="2"/>
</dbReference>
<dbReference type="PROSITE" id="PS51371">
    <property type="entry name" value="CBS"/>
    <property type="match status" value="1"/>
</dbReference>
<keyword evidence="4" id="KW-1185">Reference proteome</keyword>
<evidence type="ECO:0000256" key="1">
    <source>
        <dbReference type="PROSITE-ProRule" id="PRU00703"/>
    </source>
</evidence>
<sequence length="135" mass="13868">MTDAPTAVDARASVTAVAQVMRNRGIDLVMVVADGHLIGLVSGRDLLVGAVADGADPRRVPVARSVPGELVTVTVDEDIAHAAMRMRERSARYAAVTVDGEPVGLVCADDPALGATWAPTVAPTPELHGRVVPGA</sequence>
<dbReference type="InterPro" id="IPR046342">
    <property type="entry name" value="CBS_dom_sf"/>
</dbReference>
<dbReference type="InterPro" id="IPR000644">
    <property type="entry name" value="CBS_dom"/>
</dbReference>
<name>A0ABY7PEH1_9ACTN</name>
<dbReference type="RefSeq" id="WP_270085799.1">
    <property type="nucleotide sequence ID" value="NZ_CP115300.1"/>
</dbReference>
<dbReference type="Pfam" id="PF00571">
    <property type="entry name" value="CBS"/>
    <property type="match status" value="2"/>
</dbReference>
<protein>
    <submittedName>
        <fullName evidence="3">CBS domain-containing protein</fullName>
    </submittedName>
</protein>
<evidence type="ECO:0000313" key="4">
    <source>
        <dbReference type="Proteomes" id="UP001212326"/>
    </source>
</evidence>
<accession>A0ABY7PEH1</accession>
<evidence type="ECO:0000313" key="3">
    <source>
        <dbReference type="EMBL" id="WBO68565.1"/>
    </source>
</evidence>
<reference evidence="3 4" key="1">
    <citation type="submission" date="2022-12" db="EMBL/GenBank/DDBJ databases">
        <authorList>
            <person name="Mo P."/>
        </authorList>
    </citation>
    <scope>NUCLEOTIDE SEQUENCE [LARGE SCALE GENOMIC DNA]</scope>
    <source>
        <strain evidence="3 4">HUAS 2-6</strain>
    </source>
</reference>
<dbReference type="SUPFAM" id="SSF54631">
    <property type="entry name" value="CBS-domain pair"/>
    <property type="match status" value="1"/>
</dbReference>
<proteinExistence type="predicted"/>
<keyword evidence="1" id="KW-0129">CBS domain</keyword>
<gene>
    <name evidence="3" type="ORF">O1G22_40015</name>
</gene>
<feature type="domain" description="CBS" evidence="2">
    <location>
        <begin position="1"/>
        <end position="57"/>
    </location>
</feature>
<dbReference type="Gene3D" id="3.10.580.10">
    <property type="entry name" value="CBS-domain"/>
    <property type="match status" value="1"/>
</dbReference>
<dbReference type="EMBL" id="CP115300">
    <property type="protein sequence ID" value="WBO68565.1"/>
    <property type="molecule type" value="Genomic_DNA"/>
</dbReference>